<dbReference type="Proteomes" id="UP000663845">
    <property type="component" value="Unassembled WGS sequence"/>
</dbReference>
<organism evidence="2 3">
    <name type="scientific">Adineta steineri</name>
    <dbReference type="NCBI Taxonomy" id="433720"/>
    <lineage>
        <taxon>Eukaryota</taxon>
        <taxon>Metazoa</taxon>
        <taxon>Spiralia</taxon>
        <taxon>Gnathifera</taxon>
        <taxon>Rotifera</taxon>
        <taxon>Eurotatoria</taxon>
        <taxon>Bdelloidea</taxon>
        <taxon>Adinetida</taxon>
        <taxon>Adinetidae</taxon>
        <taxon>Adineta</taxon>
    </lineage>
</organism>
<keyword evidence="1" id="KW-0472">Membrane</keyword>
<gene>
    <name evidence="2" type="ORF">JYZ213_LOCUS16450</name>
</gene>
<keyword evidence="1" id="KW-0812">Transmembrane</keyword>
<protein>
    <submittedName>
        <fullName evidence="2">Uncharacterized protein</fullName>
    </submittedName>
</protein>
<dbReference type="EMBL" id="CAJNOG010000148">
    <property type="protein sequence ID" value="CAF1009535.1"/>
    <property type="molecule type" value="Genomic_DNA"/>
</dbReference>
<name>A0A814HDY0_9BILA</name>
<feature type="transmembrane region" description="Helical" evidence="1">
    <location>
        <begin position="70"/>
        <end position="91"/>
    </location>
</feature>
<accession>A0A814HDY0</accession>
<keyword evidence="1" id="KW-1133">Transmembrane helix</keyword>
<evidence type="ECO:0000256" key="1">
    <source>
        <dbReference type="SAM" id="Phobius"/>
    </source>
</evidence>
<evidence type="ECO:0000313" key="2">
    <source>
        <dbReference type="EMBL" id="CAF1009535.1"/>
    </source>
</evidence>
<dbReference type="AlphaFoldDB" id="A0A814HDY0"/>
<comment type="caution">
    <text evidence="2">The sequence shown here is derived from an EMBL/GenBank/DDBJ whole genome shotgun (WGS) entry which is preliminary data.</text>
</comment>
<evidence type="ECO:0000313" key="3">
    <source>
        <dbReference type="Proteomes" id="UP000663845"/>
    </source>
</evidence>
<reference evidence="2" key="1">
    <citation type="submission" date="2021-02" db="EMBL/GenBank/DDBJ databases">
        <authorList>
            <person name="Nowell W R."/>
        </authorList>
    </citation>
    <scope>NUCLEOTIDE SEQUENCE</scope>
</reference>
<proteinExistence type="predicted"/>
<sequence length="104" mass="12596">MSIQTIFIIFLFSEHHVERIIRWMKHIPYYGRLLQTPFKDWLHEQKDKMHRKSNNNLTGSITKVSMLSRIFDLFVAVMIGYFIISIINSLAQRYYKRTRTIQCK</sequence>